<reference evidence="3 4" key="1">
    <citation type="submission" date="2024-07" db="EMBL/GenBank/DDBJ databases">
        <title>Enhanced genomic and transcriptomic resources for Trichinella pseudospiralis and T. spiralis underpin the discovery of pronounced molecular differences between stages and species.</title>
        <authorList>
            <person name="Pasi K.K."/>
            <person name="La Rosa G."/>
            <person name="Gomez-Morales M.A."/>
            <person name="Tosini F."/>
            <person name="Sumanam S."/>
            <person name="Young N.D."/>
            <person name="Chang B.C."/>
            <person name="Robin G.B."/>
        </authorList>
    </citation>
    <scope>NUCLEOTIDE SEQUENCE [LARGE SCALE GENOMIC DNA]</scope>
    <source>
        <strain evidence="3">ISS534</strain>
    </source>
</reference>
<accession>A0ABR3KG16</accession>
<evidence type="ECO:0000313" key="3">
    <source>
        <dbReference type="EMBL" id="KAL1235167.1"/>
    </source>
</evidence>
<dbReference type="PANTHER" id="PTHR21700">
    <property type="entry name" value="TRANSTHYRETIN-LIKE FAMILY PROTEIN-RELATED"/>
    <property type="match status" value="1"/>
</dbReference>
<protein>
    <submittedName>
        <fullName evidence="3">Transthyretin-like protein</fullName>
    </submittedName>
</protein>
<keyword evidence="4" id="KW-1185">Reference proteome</keyword>
<evidence type="ECO:0000256" key="1">
    <source>
        <dbReference type="ARBA" id="ARBA00010112"/>
    </source>
</evidence>
<gene>
    <name evidence="3" type="ORF">TSPI_05827</name>
</gene>
<sequence length="175" mass="20425">MVGIFRRKNERRAAAKVVEKKKKKKLSSKKKNSKQASERRCAVLFFIYADLSQSFWGKMQRVRVKGRLMCGPTPAPNVRVKLVDIDFGFDDTLDEKKTNSEGEFLVDGQTREMGTIDPVVKIYHDCHDGKPCQRRWKFEVPKRYVTDSNKAEPLIFDIGTMNLEAYWHDEERNCF</sequence>
<dbReference type="InterPro" id="IPR038479">
    <property type="entry name" value="Transthyretin-like_sf"/>
</dbReference>
<dbReference type="EMBL" id="JBEUSY010000381">
    <property type="protein sequence ID" value="KAL1235167.1"/>
    <property type="molecule type" value="Genomic_DNA"/>
</dbReference>
<dbReference type="PANTHER" id="PTHR21700:SF114">
    <property type="entry name" value="TRANSTHYRETIN-LIKE FAMILY PROTEIN"/>
    <property type="match status" value="1"/>
</dbReference>
<comment type="caution">
    <text evidence="3">The sequence shown here is derived from an EMBL/GenBank/DDBJ whole genome shotgun (WGS) entry which is preliminary data.</text>
</comment>
<name>A0ABR3KG16_TRISP</name>
<feature type="region of interest" description="Disordered" evidence="2">
    <location>
        <begin position="1"/>
        <end position="34"/>
    </location>
</feature>
<dbReference type="InterPro" id="IPR001534">
    <property type="entry name" value="Transthyretin-like"/>
</dbReference>
<dbReference type="Gene3D" id="2.60.40.3330">
    <property type="match status" value="1"/>
</dbReference>
<dbReference type="Proteomes" id="UP001558632">
    <property type="component" value="Unassembled WGS sequence"/>
</dbReference>
<evidence type="ECO:0000256" key="2">
    <source>
        <dbReference type="SAM" id="MobiDB-lite"/>
    </source>
</evidence>
<evidence type="ECO:0000313" key="4">
    <source>
        <dbReference type="Proteomes" id="UP001558632"/>
    </source>
</evidence>
<feature type="compositionally biased region" description="Basic residues" evidence="2">
    <location>
        <begin position="1"/>
        <end position="10"/>
    </location>
</feature>
<feature type="compositionally biased region" description="Basic residues" evidence="2">
    <location>
        <begin position="19"/>
        <end position="33"/>
    </location>
</feature>
<proteinExistence type="inferred from homology"/>
<organism evidence="3 4">
    <name type="scientific">Trichinella spiralis</name>
    <name type="common">Trichina worm</name>
    <dbReference type="NCBI Taxonomy" id="6334"/>
    <lineage>
        <taxon>Eukaryota</taxon>
        <taxon>Metazoa</taxon>
        <taxon>Ecdysozoa</taxon>
        <taxon>Nematoda</taxon>
        <taxon>Enoplea</taxon>
        <taxon>Dorylaimia</taxon>
        <taxon>Trichinellida</taxon>
        <taxon>Trichinellidae</taxon>
        <taxon>Trichinella</taxon>
    </lineage>
</organism>
<dbReference type="Pfam" id="PF01060">
    <property type="entry name" value="TTR-52"/>
    <property type="match status" value="1"/>
</dbReference>
<comment type="similarity">
    <text evidence="1">Belongs to the nematode transthyretin-like family.</text>
</comment>